<gene>
    <name evidence="1" type="ORF">NCTC12112_01714</name>
</gene>
<dbReference type="Proteomes" id="UP000249008">
    <property type="component" value="Chromosome 1"/>
</dbReference>
<dbReference type="PANTHER" id="PTHR35861">
    <property type="match status" value="1"/>
</dbReference>
<dbReference type="GeneID" id="78456266"/>
<dbReference type="EMBL" id="LS483487">
    <property type="protein sequence ID" value="SQJ03951.1"/>
    <property type="molecule type" value="Genomic_DNA"/>
</dbReference>
<proteinExistence type="predicted"/>
<name>A0AAX2JBE7_9FUSO</name>
<protein>
    <submittedName>
        <fullName evidence="1">Phage tail sheath protein</fullName>
    </submittedName>
</protein>
<dbReference type="KEGG" id="ful:C4N20_15670"/>
<evidence type="ECO:0000313" key="1">
    <source>
        <dbReference type="EMBL" id="SQJ03951.1"/>
    </source>
</evidence>
<dbReference type="PANTHER" id="PTHR35861:SF2">
    <property type="entry name" value="FELS-2 PROPHAGE PROTEIN"/>
    <property type="match status" value="1"/>
</dbReference>
<sequence>MGFKHGITGQETPTSIVAVVSDGLTPTYVGTAPINMCKVENINEPILCYSYEEAVENFGYVKDFENYTLCEAIDAHFSKFGIGPIVLINVLDPTIHKKAITEEETLPLTEQKTYVIKKLGVLPDTVKITPAMEVVKEFDSEGYLVLITMSEEVTPGNNIKVTYEFLDPEAVKKDDIVGGIDANTGNKKGLECISKVFPKYRVVPNPILAPKYSTDSVVAAVMETKASSINGHFQAIALVDIDTKSVIKYSDAPQTKNNNNLNSTFLDVYYPKVALGEQEYHLSTQIACIMLQLANESEGIPYQSPSNVNLKADKSCLTGGKDVFLGVDEANYLNGQGINTAINWIGGWKSWGNRTSCYPANTDPKDCFIASRMMYNYLNNTLVLTFWQKVDKAINKVLIKTIVDTANIWMNGLTASGKIMGGRVEFREEDNPLTSLIDGKIKFKTYYTPTLPGEEICFDKEIDVNYYNSLF</sequence>
<reference evidence="1 2" key="1">
    <citation type="submission" date="2018-06" db="EMBL/GenBank/DDBJ databases">
        <authorList>
            <consortium name="Pathogen Informatics"/>
            <person name="Doyle S."/>
        </authorList>
    </citation>
    <scope>NUCLEOTIDE SEQUENCE [LARGE SCALE GENOMIC DNA]</scope>
    <source>
        <strain evidence="1 2">NCTC12112</strain>
    </source>
</reference>
<dbReference type="AlphaFoldDB" id="A0AAX2JBE7"/>
<organism evidence="1 2">
    <name type="scientific">Fusobacterium ulcerans</name>
    <dbReference type="NCBI Taxonomy" id="861"/>
    <lineage>
        <taxon>Bacteria</taxon>
        <taxon>Fusobacteriati</taxon>
        <taxon>Fusobacteriota</taxon>
        <taxon>Fusobacteriia</taxon>
        <taxon>Fusobacteriales</taxon>
        <taxon>Fusobacteriaceae</taxon>
        <taxon>Fusobacterium</taxon>
    </lineage>
</organism>
<evidence type="ECO:0000313" key="2">
    <source>
        <dbReference type="Proteomes" id="UP000249008"/>
    </source>
</evidence>
<accession>A0AAX2JBE7</accession>
<dbReference type="RefSeq" id="WP_005980028.1">
    <property type="nucleotide sequence ID" value="NZ_CABKNW010000004.1"/>
</dbReference>
<dbReference type="InterPro" id="IPR052042">
    <property type="entry name" value="Tail_sheath_structural"/>
</dbReference>